<keyword evidence="2" id="KW-0418">Kinase</keyword>
<dbReference type="PANTHER" id="PTHR23257:SF963">
    <property type="entry name" value="AT08303P"/>
    <property type="match status" value="1"/>
</dbReference>
<organism evidence="2 3">
    <name type="scientific">Gigaspora rosea</name>
    <dbReference type="NCBI Taxonomy" id="44941"/>
    <lineage>
        <taxon>Eukaryota</taxon>
        <taxon>Fungi</taxon>
        <taxon>Fungi incertae sedis</taxon>
        <taxon>Mucoromycota</taxon>
        <taxon>Glomeromycotina</taxon>
        <taxon>Glomeromycetes</taxon>
        <taxon>Diversisporales</taxon>
        <taxon>Gigasporaceae</taxon>
        <taxon>Gigaspora</taxon>
    </lineage>
</organism>
<comment type="caution">
    <text evidence="2">The sequence shown here is derived from an EMBL/GenBank/DDBJ whole genome shotgun (WGS) entry which is preliminary data.</text>
</comment>
<dbReference type="InterPro" id="IPR001245">
    <property type="entry name" value="Ser-Thr/Tyr_kinase_cat_dom"/>
</dbReference>
<sequence length="292" mass="33409">MGIGMAKNKQTAFEWYLKSARGSNSDGQNNLGFAMKMYSKGTFKNEKAAFKWYLSSAENGYYSGQDKVSICYRDGFGTSSDQQKAAEWCQKIDKLEFRRKIGKSGFATAYATNWKRTRTDSNILNQLVALKLFNGSKNSCEELIKELIAYSKIGLKNPTFLQCHGISKETFTNEYILVMQYAEMGSLRKNLYEVVQIKWEKKIDLLSYTASDLQIIHSNNIIHCDLHSGNLFQNDLYNAYIGDLGFATSINKTNIKVFMIDKINWPLPCPTSQFPTNFCYSDRQLGYPIIRR</sequence>
<dbReference type="AlphaFoldDB" id="A0A397VC52"/>
<dbReference type="InterPro" id="IPR000719">
    <property type="entry name" value="Prot_kinase_dom"/>
</dbReference>
<dbReference type="Pfam" id="PF08238">
    <property type="entry name" value="Sel1"/>
    <property type="match status" value="3"/>
</dbReference>
<dbReference type="SUPFAM" id="SSF81901">
    <property type="entry name" value="HCP-like"/>
    <property type="match status" value="1"/>
</dbReference>
<dbReference type="InterPro" id="IPR050167">
    <property type="entry name" value="Ser_Thr_protein_kinase"/>
</dbReference>
<dbReference type="Gene3D" id="1.10.510.10">
    <property type="entry name" value="Transferase(Phosphotransferase) domain 1"/>
    <property type="match status" value="1"/>
</dbReference>
<dbReference type="Proteomes" id="UP000266673">
    <property type="component" value="Unassembled WGS sequence"/>
</dbReference>
<keyword evidence="2" id="KW-0808">Transferase</keyword>
<dbReference type="PROSITE" id="PS50011">
    <property type="entry name" value="PROTEIN_KINASE_DOM"/>
    <property type="match status" value="1"/>
</dbReference>
<dbReference type="GO" id="GO:0005737">
    <property type="term" value="C:cytoplasm"/>
    <property type="evidence" value="ECO:0007669"/>
    <property type="project" value="TreeGrafter"/>
</dbReference>
<dbReference type="SUPFAM" id="SSF56112">
    <property type="entry name" value="Protein kinase-like (PK-like)"/>
    <property type="match status" value="1"/>
</dbReference>
<feature type="domain" description="Protein kinase" evidence="1">
    <location>
        <begin position="95"/>
        <end position="292"/>
    </location>
</feature>
<evidence type="ECO:0000313" key="2">
    <source>
        <dbReference type="EMBL" id="RIB19421.1"/>
    </source>
</evidence>
<dbReference type="Pfam" id="PF07714">
    <property type="entry name" value="PK_Tyr_Ser-Thr"/>
    <property type="match status" value="1"/>
</dbReference>
<dbReference type="InterPro" id="IPR006597">
    <property type="entry name" value="Sel1-like"/>
</dbReference>
<dbReference type="InterPro" id="IPR011009">
    <property type="entry name" value="Kinase-like_dom_sf"/>
</dbReference>
<evidence type="ECO:0000259" key="1">
    <source>
        <dbReference type="PROSITE" id="PS50011"/>
    </source>
</evidence>
<dbReference type="SMART" id="SM00220">
    <property type="entry name" value="S_TKc"/>
    <property type="match status" value="1"/>
</dbReference>
<accession>A0A397VC52</accession>
<dbReference type="OrthoDB" id="2384430at2759"/>
<keyword evidence="3" id="KW-1185">Reference proteome</keyword>
<name>A0A397VC52_9GLOM</name>
<dbReference type="GO" id="GO:0005524">
    <property type="term" value="F:ATP binding"/>
    <property type="evidence" value="ECO:0007669"/>
    <property type="project" value="InterPro"/>
</dbReference>
<dbReference type="Gene3D" id="1.25.40.10">
    <property type="entry name" value="Tetratricopeptide repeat domain"/>
    <property type="match status" value="1"/>
</dbReference>
<dbReference type="GO" id="GO:0007165">
    <property type="term" value="P:signal transduction"/>
    <property type="evidence" value="ECO:0007669"/>
    <property type="project" value="TreeGrafter"/>
</dbReference>
<dbReference type="EMBL" id="QKWP01000475">
    <property type="protein sequence ID" value="RIB19421.1"/>
    <property type="molecule type" value="Genomic_DNA"/>
</dbReference>
<evidence type="ECO:0000313" key="3">
    <source>
        <dbReference type="Proteomes" id="UP000266673"/>
    </source>
</evidence>
<dbReference type="STRING" id="44941.A0A397VC52"/>
<dbReference type="GO" id="GO:0004672">
    <property type="term" value="F:protein kinase activity"/>
    <property type="evidence" value="ECO:0007669"/>
    <property type="project" value="InterPro"/>
</dbReference>
<proteinExistence type="predicted"/>
<reference evidence="2 3" key="1">
    <citation type="submission" date="2018-06" db="EMBL/GenBank/DDBJ databases">
        <title>Comparative genomics reveals the genomic features of Rhizophagus irregularis, R. cerebriforme, R. diaphanum and Gigaspora rosea, and their symbiotic lifestyle signature.</title>
        <authorList>
            <person name="Morin E."/>
            <person name="San Clemente H."/>
            <person name="Chen E.C.H."/>
            <person name="De La Providencia I."/>
            <person name="Hainaut M."/>
            <person name="Kuo A."/>
            <person name="Kohler A."/>
            <person name="Murat C."/>
            <person name="Tang N."/>
            <person name="Roy S."/>
            <person name="Loubradou J."/>
            <person name="Henrissat B."/>
            <person name="Grigoriev I.V."/>
            <person name="Corradi N."/>
            <person name="Roux C."/>
            <person name="Martin F.M."/>
        </authorList>
    </citation>
    <scope>NUCLEOTIDE SEQUENCE [LARGE SCALE GENOMIC DNA]</scope>
    <source>
        <strain evidence="2 3">DAOM 194757</strain>
    </source>
</reference>
<dbReference type="InterPro" id="IPR011990">
    <property type="entry name" value="TPR-like_helical_dom_sf"/>
</dbReference>
<gene>
    <name evidence="2" type="ORF">C2G38_2181903</name>
</gene>
<dbReference type="PANTHER" id="PTHR23257">
    <property type="entry name" value="SERINE-THREONINE PROTEIN KINASE"/>
    <property type="match status" value="1"/>
</dbReference>
<protein>
    <submittedName>
        <fullName evidence="2">Kinase-like domain-containing protein</fullName>
    </submittedName>
</protein>